<dbReference type="AlphaFoldDB" id="A0A235CAI2"/>
<feature type="transmembrane region" description="Helical" evidence="6">
    <location>
        <begin position="384"/>
        <end position="401"/>
    </location>
</feature>
<dbReference type="InterPro" id="IPR020846">
    <property type="entry name" value="MFS_dom"/>
</dbReference>
<comment type="subcellular location">
    <subcellularLocation>
        <location evidence="1">Membrane</location>
        <topology evidence="1">Multi-pass membrane protein</topology>
    </subcellularLocation>
</comment>
<dbReference type="GO" id="GO:0016020">
    <property type="term" value="C:membrane"/>
    <property type="evidence" value="ECO:0007669"/>
    <property type="project" value="UniProtKB-SubCell"/>
</dbReference>
<reference evidence="8 10" key="1">
    <citation type="submission" date="2017-08" db="EMBL/GenBank/DDBJ databases">
        <title>Draft Genome Sequence of the Marine Bacterium Oceanimonas baumannii ATCC 700832.</title>
        <authorList>
            <person name="Mcclelland W.D."/>
            <person name="Brennan M.A."/>
            <person name="Trachtenberg A.M."/>
            <person name="Maclea K.S."/>
        </authorList>
    </citation>
    <scope>NUCLEOTIDE SEQUENCE [LARGE SCALE GENOMIC DNA]</scope>
    <source>
        <strain evidence="8 10">ATCC 700832</strain>
    </source>
</reference>
<gene>
    <name evidence="8" type="ORF">B6S09_16005</name>
    <name evidence="9" type="ORF">LY04_02973</name>
</gene>
<dbReference type="EMBL" id="SODO01000014">
    <property type="protein sequence ID" value="TDW56351.1"/>
    <property type="molecule type" value="Genomic_DNA"/>
</dbReference>
<dbReference type="InterPro" id="IPR011701">
    <property type="entry name" value="MFS"/>
</dbReference>
<evidence type="ECO:0000313" key="10">
    <source>
        <dbReference type="Proteomes" id="UP000243640"/>
    </source>
</evidence>
<evidence type="ECO:0000256" key="4">
    <source>
        <dbReference type="ARBA" id="ARBA00023136"/>
    </source>
</evidence>
<evidence type="ECO:0000313" key="8">
    <source>
        <dbReference type="EMBL" id="OYD21426.1"/>
    </source>
</evidence>
<evidence type="ECO:0000256" key="1">
    <source>
        <dbReference type="ARBA" id="ARBA00004141"/>
    </source>
</evidence>
<dbReference type="PRINTS" id="PR01035">
    <property type="entry name" value="TCRTETA"/>
</dbReference>
<evidence type="ECO:0000259" key="7">
    <source>
        <dbReference type="PROSITE" id="PS50850"/>
    </source>
</evidence>
<comment type="caution">
    <text evidence="8">The sequence shown here is derived from an EMBL/GenBank/DDBJ whole genome shotgun (WGS) entry which is preliminary data.</text>
</comment>
<name>A0A235CAI2_9GAMM</name>
<feature type="transmembrane region" description="Helical" evidence="6">
    <location>
        <begin position="43"/>
        <end position="63"/>
    </location>
</feature>
<feature type="region of interest" description="Disordered" evidence="5">
    <location>
        <begin position="203"/>
        <end position="224"/>
    </location>
</feature>
<feature type="transmembrane region" description="Helical" evidence="6">
    <location>
        <begin position="149"/>
        <end position="168"/>
    </location>
</feature>
<feature type="transmembrane region" description="Helical" evidence="6">
    <location>
        <begin position="104"/>
        <end position="128"/>
    </location>
</feature>
<feature type="transmembrane region" description="Helical" evidence="6">
    <location>
        <begin position="266"/>
        <end position="285"/>
    </location>
</feature>
<dbReference type="PROSITE" id="PS50850">
    <property type="entry name" value="MFS"/>
    <property type="match status" value="1"/>
</dbReference>
<feature type="transmembrane region" description="Helical" evidence="6">
    <location>
        <begin position="75"/>
        <end position="98"/>
    </location>
</feature>
<accession>A0A235CAI2</accession>
<feature type="transmembrane region" description="Helical" evidence="6">
    <location>
        <begin position="297"/>
        <end position="315"/>
    </location>
</feature>
<evidence type="ECO:0000313" key="9">
    <source>
        <dbReference type="EMBL" id="TDW56351.1"/>
    </source>
</evidence>
<dbReference type="PANTHER" id="PTHR23546:SF1">
    <property type="entry name" value="MEMBRANE PROTEIN"/>
    <property type="match status" value="1"/>
</dbReference>
<dbReference type="Pfam" id="PF07690">
    <property type="entry name" value="MFS_1"/>
    <property type="match status" value="1"/>
</dbReference>
<dbReference type="OrthoDB" id="9814303at2"/>
<feature type="transmembrane region" description="Helical" evidence="6">
    <location>
        <begin position="174"/>
        <end position="192"/>
    </location>
</feature>
<dbReference type="EMBL" id="NQJF01000015">
    <property type="protein sequence ID" value="OYD21426.1"/>
    <property type="molecule type" value="Genomic_DNA"/>
</dbReference>
<dbReference type="Proteomes" id="UP000243640">
    <property type="component" value="Unassembled WGS sequence"/>
</dbReference>
<keyword evidence="11" id="KW-1185">Reference proteome</keyword>
<feature type="transmembrane region" description="Helical" evidence="6">
    <location>
        <begin position="233"/>
        <end position="254"/>
    </location>
</feature>
<sequence length="417" mass="43191">MSSPSSAPQLWVLNAVALVGTMAIMAFVAVVGPVVRILGLEDWHAGLSLTVGGVLWMLAARRWGKLSDRVGRRRVLLISLSAYAITYVVMALSVDMALTSPPAIALSLLILVGSRALVGLFYAAVPAITAASVADQVAPQHRASAMAKLGAANAVGLVAGPVVAGWIALYDIAWSLYAAALMPVLALVLIAWKLPETYAGNKSGNKAGNKPGAEPTPGQPGLGWRDPRLRLPLFAVFTAMIAVAVTQSTVGFLVLDRMQLSLSEGAKTAGYALTAVGSGLILSQSMMMRVTWPPERWLLLGAVLAGSGFGAVALLESAVPMLAAFGLAGIGMGMVRPAVQALTANCVEAHEQGEAAGMVASMQGLSMVVGPLAGTLLYRISPGTPYVLVLILLMLLAVAVWRYQSAEVSQRGTGVTS</sequence>
<feature type="domain" description="Major facilitator superfamily (MFS) profile" evidence="7">
    <location>
        <begin position="9"/>
        <end position="409"/>
    </location>
</feature>
<dbReference type="Proteomes" id="UP000295058">
    <property type="component" value="Unassembled WGS sequence"/>
</dbReference>
<evidence type="ECO:0000256" key="5">
    <source>
        <dbReference type="SAM" id="MobiDB-lite"/>
    </source>
</evidence>
<protein>
    <submittedName>
        <fullName evidence="9">MFS family arabinose efflux permease</fullName>
    </submittedName>
    <submittedName>
        <fullName evidence="8">MFS transporter</fullName>
    </submittedName>
</protein>
<evidence type="ECO:0000313" key="11">
    <source>
        <dbReference type="Proteomes" id="UP000295058"/>
    </source>
</evidence>
<evidence type="ECO:0000256" key="2">
    <source>
        <dbReference type="ARBA" id="ARBA00022692"/>
    </source>
</evidence>
<dbReference type="InterPro" id="IPR036259">
    <property type="entry name" value="MFS_trans_sf"/>
</dbReference>
<dbReference type="Gene3D" id="1.20.1250.20">
    <property type="entry name" value="MFS general substrate transporter like domains"/>
    <property type="match status" value="1"/>
</dbReference>
<reference evidence="9 11" key="2">
    <citation type="submission" date="2019-03" db="EMBL/GenBank/DDBJ databases">
        <title>Genomic Encyclopedia of Archaeal and Bacterial Type Strains, Phase II (KMG-II): from individual species to whole genera.</title>
        <authorList>
            <person name="Goeker M."/>
        </authorList>
    </citation>
    <scope>NUCLEOTIDE SEQUENCE [LARGE SCALE GENOMIC DNA]</scope>
    <source>
        <strain evidence="9 11">DSM 15594</strain>
    </source>
</reference>
<dbReference type="InterPro" id="IPR001958">
    <property type="entry name" value="Tet-R_TetA/multi-R_MdtG-like"/>
</dbReference>
<evidence type="ECO:0000256" key="6">
    <source>
        <dbReference type="SAM" id="Phobius"/>
    </source>
</evidence>
<dbReference type="RefSeq" id="WP_094279497.1">
    <property type="nucleotide sequence ID" value="NZ_NQJF01000015.1"/>
</dbReference>
<feature type="transmembrane region" description="Helical" evidence="6">
    <location>
        <begin position="12"/>
        <end position="31"/>
    </location>
</feature>
<keyword evidence="2 6" id="KW-0812">Transmembrane</keyword>
<evidence type="ECO:0000256" key="3">
    <source>
        <dbReference type="ARBA" id="ARBA00022989"/>
    </source>
</evidence>
<dbReference type="GO" id="GO:0022857">
    <property type="term" value="F:transmembrane transporter activity"/>
    <property type="evidence" value="ECO:0007669"/>
    <property type="project" value="InterPro"/>
</dbReference>
<dbReference type="SUPFAM" id="SSF103473">
    <property type="entry name" value="MFS general substrate transporter"/>
    <property type="match status" value="1"/>
</dbReference>
<dbReference type="PANTHER" id="PTHR23546">
    <property type="entry name" value="TRANSPORT PROTEIN"/>
    <property type="match status" value="1"/>
</dbReference>
<proteinExistence type="predicted"/>
<organism evidence="8 10">
    <name type="scientific">Oceanimonas baumannii</name>
    <dbReference type="NCBI Taxonomy" id="129578"/>
    <lineage>
        <taxon>Bacteria</taxon>
        <taxon>Pseudomonadati</taxon>
        <taxon>Pseudomonadota</taxon>
        <taxon>Gammaproteobacteria</taxon>
        <taxon>Aeromonadales</taxon>
        <taxon>Aeromonadaceae</taxon>
        <taxon>Oceanimonas</taxon>
    </lineage>
</organism>
<keyword evidence="4 6" id="KW-0472">Membrane</keyword>
<dbReference type="CDD" id="cd17330">
    <property type="entry name" value="MFS_SLC46_TetA_like"/>
    <property type="match status" value="1"/>
</dbReference>
<keyword evidence="3 6" id="KW-1133">Transmembrane helix</keyword>